<dbReference type="InterPro" id="IPR046945">
    <property type="entry name" value="RHMD-like"/>
</dbReference>
<dbReference type="InterPro" id="IPR029065">
    <property type="entry name" value="Enolase_C-like"/>
</dbReference>
<dbReference type="InterPro" id="IPR013341">
    <property type="entry name" value="Mandelate_racemase_N_dom"/>
</dbReference>
<dbReference type="AlphaFoldDB" id="A0A9D2L6Y7"/>
<gene>
    <name evidence="5" type="ORF">H9716_04415</name>
</gene>
<dbReference type="GO" id="GO:0009063">
    <property type="term" value="P:amino acid catabolic process"/>
    <property type="evidence" value="ECO:0007669"/>
    <property type="project" value="InterPro"/>
</dbReference>
<accession>A0A9D2L6Y7</accession>
<dbReference type="Pfam" id="PF02746">
    <property type="entry name" value="MR_MLE_N"/>
    <property type="match status" value="1"/>
</dbReference>
<comment type="cofactor">
    <cofactor evidence="1">
        <name>Mg(2+)</name>
        <dbReference type="ChEBI" id="CHEBI:18420"/>
    </cofactor>
</comment>
<keyword evidence="2" id="KW-0479">Metal-binding</keyword>
<evidence type="ECO:0000256" key="2">
    <source>
        <dbReference type="ARBA" id="ARBA00022723"/>
    </source>
</evidence>
<reference evidence="5" key="2">
    <citation type="submission" date="2021-04" db="EMBL/GenBank/DDBJ databases">
        <authorList>
            <person name="Gilroy R."/>
        </authorList>
    </citation>
    <scope>NUCLEOTIDE SEQUENCE</scope>
    <source>
        <strain evidence="5">CHK188-4685</strain>
    </source>
</reference>
<dbReference type="EMBL" id="DWYS01000054">
    <property type="protein sequence ID" value="HJB07089.1"/>
    <property type="molecule type" value="Genomic_DNA"/>
</dbReference>
<dbReference type="Gene3D" id="3.20.20.120">
    <property type="entry name" value="Enolase-like C-terminal domain"/>
    <property type="match status" value="1"/>
</dbReference>
<dbReference type="InterPro" id="IPR029017">
    <property type="entry name" value="Enolase-like_N"/>
</dbReference>
<keyword evidence="3" id="KW-0460">Magnesium</keyword>
<name>A0A9D2L6Y7_9FIRM</name>
<dbReference type="GO" id="GO:0016836">
    <property type="term" value="F:hydro-lyase activity"/>
    <property type="evidence" value="ECO:0007669"/>
    <property type="project" value="TreeGrafter"/>
</dbReference>
<dbReference type="SMART" id="SM00922">
    <property type="entry name" value="MR_MLE"/>
    <property type="match status" value="1"/>
</dbReference>
<dbReference type="PANTHER" id="PTHR13794">
    <property type="entry name" value="ENOLASE SUPERFAMILY, MANDELATE RACEMASE"/>
    <property type="match status" value="1"/>
</dbReference>
<dbReference type="GO" id="GO:0000287">
    <property type="term" value="F:magnesium ion binding"/>
    <property type="evidence" value="ECO:0007669"/>
    <property type="project" value="TreeGrafter"/>
</dbReference>
<dbReference type="SFLD" id="SFLDG00179">
    <property type="entry name" value="mandelate_racemase"/>
    <property type="match status" value="1"/>
</dbReference>
<dbReference type="InterPro" id="IPR018110">
    <property type="entry name" value="Mandel_Rmase/mucon_lact_enz_CS"/>
</dbReference>
<proteinExistence type="predicted"/>
<evidence type="ECO:0000256" key="3">
    <source>
        <dbReference type="ARBA" id="ARBA00022842"/>
    </source>
</evidence>
<dbReference type="CDD" id="cd03316">
    <property type="entry name" value="MR_like"/>
    <property type="match status" value="1"/>
</dbReference>
<dbReference type="InterPro" id="IPR036849">
    <property type="entry name" value="Enolase-like_C_sf"/>
</dbReference>
<evidence type="ECO:0000259" key="4">
    <source>
        <dbReference type="SMART" id="SM00922"/>
    </source>
</evidence>
<dbReference type="InterPro" id="IPR013342">
    <property type="entry name" value="Mandelate_racemase_C"/>
</dbReference>
<evidence type="ECO:0000256" key="1">
    <source>
        <dbReference type="ARBA" id="ARBA00001946"/>
    </source>
</evidence>
<dbReference type="PROSITE" id="PS00908">
    <property type="entry name" value="MR_MLE_1"/>
    <property type="match status" value="1"/>
</dbReference>
<protein>
    <submittedName>
        <fullName evidence="5">Mandelate racemase/muconate lactonizing enzyme family protein</fullName>
    </submittedName>
</protein>
<dbReference type="GO" id="GO:0016052">
    <property type="term" value="P:carbohydrate catabolic process"/>
    <property type="evidence" value="ECO:0007669"/>
    <property type="project" value="TreeGrafter"/>
</dbReference>
<dbReference type="SUPFAM" id="SSF51604">
    <property type="entry name" value="Enolase C-terminal domain-like"/>
    <property type="match status" value="1"/>
</dbReference>
<dbReference type="PANTHER" id="PTHR13794:SF58">
    <property type="entry name" value="MITOCHONDRIAL ENOLASE SUPERFAMILY MEMBER 1"/>
    <property type="match status" value="1"/>
</dbReference>
<comment type="caution">
    <text evidence="5">The sequence shown here is derived from an EMBL/GenBank/DDBJ whole genome shotgun (WGS) entry which is preliminary data.</text>
</comment>
<evidence type="ECO:0000313" key="6">
    <source>
        <dbReference type="Proteomes" id="UP000886804"/>
    </source>
</evidence>
<reference evidence="5" key="1">
    <citation type="journal article" date="2021" name="PeerJ">
        <title>Extensive microbial diversity within the chicken gut microbiome revealed by metagenomics and culture.</title>
        <authorList>
            <person name="Gilroy R."/>
            <person name="Ravi A."/>
            <person name="Getino M."/>
            <person name="Pursley I."/>
            <person name="Horton D.L."/>
            <person name="Alikhan N.F."/>
            <person name="Baker D."/>
            <person name="Gharbi K."/>
            <person name="Hall N."/>
            <person name="Watson M."/>
            <person name="Adriaenssens E.M."/>
            <person name="Foster-Nyarko E."/>
            <person name="Jarju S."/>
            <person name="Secka A."/>
            <person name="Antonio M."/>
            <person name="Oren A."/>
            <person name="Chaudhuri R.R."/>
            <person name="La Ragione R."/>
            <person name="Hildebrand F."/>
            <person name="Pallen M.J."/>
        </authorList>
    </citation>
    <scope>NUCLEOTIDE SEQUENCE</scope>
    <source>
        <strain evidence="5">CHK188-4685</strain>
    </source>
</reference>
<dbReference type="SFLD" id="SFLDS00001">
    <property type="entry name" value="Enolase"/>
    <property type="match status" value="1"/>
</dbReference>
<dbReference type="Gene3D" id="3.30.390.10">
    <property type="entry name" value="Enolase-like, N-terminal domain"/>
    <property type="match status" value="1"/>
</dbReference>
<organism evidence="5 6">
    <name type="scientific">Candidatus Enterocloster faecavium</name>
    <dbReference type="NCBI Taxonomy" id="2838560"/>
    <lineage>
        <taxon>Bacteria</taxon>
        <taxon>Bacillati</taxon>
        <taxon>Bacillota</taxon>
        <taxon>Clostridia</taxon>
        <taxon>Lachnospirales</taxon>
        <taxon>Lachnospiraceae</taxon>
        <taxon>Enterocloster</taxon>
    </lineage>
</organism>
<dbReference type="Pfam" id="PF13378">
    <property type="entry name" value="MR_MLE_C"/>
    <property type="match status" value="1"/>
</dbReference>
<sequence>MKITDVRVEKYRWPKEKPIANGKHVYTHNELNLLIVDTDEGITGYGCSWAIEFADTMGKAIIGEDPLNTERLWKKTYVPKFIGRRGTSCKTVSAIDIALWDIKAKVAGMPLYRLLGGYRESVPCYVAGGYYAKDKGLKELQQEMDEYMSWGVKAVKMKVGGVSMKEDAQRVKAVRQVIGEDAKLLLDANCSYRFFEAIEFGKMVEEYHPYWFEEPVDADDYDGFRKVAAKCAIPLAAGENEVTRFGFRDLINTQAISILNPDATCMGGVTEYMKVAGYADANGLEMSPHGQQQVHVHLDCAVPNVVLAEFYPPQYDAKVYEAFRNPVVFNADGTVSPSQAPGAGLDINREVLAPYRVE</sequence>
<feature type="domain" description="Mandelate racemase/muconate lactonizing enzyme C-terminal" evidence="4">
    <location>
        <begin position="137"/>
        <end position="234"/>
    </location>
</feature>
<evidence type="ECO:0000313" key="5">
    <source>
        <dbReference type="EMBL" id="HJB07089.1"/>
    </source>
</evidence>
<dbReference type="SUPFAM" id="SSF54826">
    <property type="entry name" value="Enolase N-terminal domain-like"/>
    <property type="match status" value="1"/>
</dbReference>
<dbReference type="Proteomes" id="UP000886804">
    <property type="component" value="Unassembled WGS sequence"/>
</dbReference>